<gene>
    <name evidence="1" type="ORF">MB27_37040</name>
</gene>
<accession>A0A0A6UBX9</accession>
<evidence type="ECO:0008006" key="3">
    <source>
        <dbReference type="Google" id="ProtNLM"/>
    </source>
</evidence>
<evidence type="ECO:0000313" key="2">
    <source>
        <dbReference type="Proteomes" id="UP000054537"/>
    </source>
</evidence>
<dbReference type="AlphaFoldDB" id="A0A0A6UBX9"/>
<evidence type="ECO:0000313" key="1">
    <source>
        <dbReference type="EMBL" id="KHD72991.1"/>
    </source>
</evidence>
<dbReference type="EMBL" id="JRTT01000134">
    <property type="protein sequence ID" value="KHD72991.1"/>
    <property type="molecule type" value="Genomic_DNA"/>
</dbReference>
<name>A0A0A6UBX9_ACTUT</name>
<keyword evidence="2" id="KW-1185">Reference proteome</keyword>
<proteinExistence type="predicted"/>
<protein>
    <recommendedName>
        <fullName evidence="3">WXG100 family type VII secretion target</fullName>
    </recommendedName>
</protein>
<organism evidence="1 2">
    <name type="scientific">Actinoplanes utahensis</name>
    <dbReference type="NCBI Taxonomy" id="1869"/>
    <lineage>
        <taxon>Bacteria</taxon>
        <taxon>Bacillati</taxon>
        <taxon>Actinomycetota</taxon>
        <taxon>Actinomycetes</taxon>
        <taxon>Micromonosporales</taxon>
        <taxon>Micromonosporaceae</taxon>
        <taxon>Actinoplanes</taxon>
    </lineage>
</organism>
<comment type="caution">
    <text evidence="1">The sequence shown here is derived from an EMBL/GenBank/DDBJ whole genome shotgun (WGS) entry which is preliminary data.</text>
</comment>
<reference evidence="1 2" key="1">
    <citation type="submission" date="2014-10" db="EMBL/GenBank/DDBJ databases">
        <title>Draft genome sequence of Actinoplanes utahensis NRRL 12052.</title>
        <authorList>
            <person name="Velasco-Bucheli B."/>
            <person name="del Cerro C."/>
            <person name="Hormigo D."/>
            <person name="Garcia J.L."/>
            <person name="Acebal C."/>
            <person name="Arroyo M."/>
            <person name="de la Mata I."/>
        </authorList>
    </citation>
    <scope>NUCLEOTIDE SEQUENCE [LARGE SCALE GENOMIC DNA]</scope>
    <source>
        <strain evidence="1 2">NRRL 12052</strain>
    </source>
</reference>
<dbReference type="STRING" id="1869.MB27_37040"/>
<dbReference type="Proteomes" id="UP000054537">
    <property type="component" value="Unassembled WGS sequence"/>
</dbReference>
<sequence>MVPAMSELYLDSTRATMGGRDMTAAGQELTSLHQGPVAAINAASLAQPWGRDNIGAKFQEGYGPQLEQFVQAFGTIATYVEGLGEAVVASVQDNMDADARAGQTVDQAYRL</sequence>